<organism evidence="1">
    <name type="scientific">marine metagenome</name>
    <dbReference type="NCBI Taxonomy" id="408172"/>
    <lineage>
        <taxon>unclassified sequences</taxon>
        <taxon>metagenomes</taxon>
        <taxon>ecological metagenomes</taxon>
    </lineage>
</organism>
<protein>
    <recommendedName>
        <fullName evidence="2">DUF5723 domain-containing protein</fullName>
    </recommendedName>
</protein>
<dbReference type="EMBL" id="UINC01017626">
    <property type="protein sequence ID" value="SVA73306.1"/>
    <property type="molecule type" value="Genomic_DNA"/>
</dbReference>
<dbReference type="AlphaFoldDB" id="A0A381Y882"/>
<evidence type="ECO:0000313" key="1">
    <source>
        <dbReference type="EMBL" id="SVA73306.1"/>
    </source>
</evidence>
<reference evidence="1" key="1">
    <citation type="submission" date="2018-05" db="EMBL/GenBank/DDBJ databases">
        <authorList>
            <person name="Lanie J.A."/>
            <person name="Ng W.-L."/>
            <person name="Kazmierczak K.M."/>
            <person name="Andrzejewski T.M."/>
            <person name="Davidsen T.M."/>
            <person name="Wayne K.J."/>
            <person name="Tettelin H."/>
            <person name="Glass J.I."/>
            <person name="Rusch D."/>
            <person name="Podicherti R."/>
            <person name="Tsui H.-C.T."/>
            <person name="Winkler M.E."/>
        </authorList>
    </citation>
    <scope>NUCLEOTIDE SEQUENCE</scope>
</reference>
<sequence>MPVGESDKGFSAKKGDIYFGVQTSFTTINWWHEALGAEQFEHSGLLNTYLLQPKGIIGISEKLNIAYSTTLGLREMHWNVAEESIHHRDENTRSNFLNAIGNILGDSRFILRYLLKDAGAEMGYRIYTGSGLVIPGSSVLTSDPFFLSGELLKEHRHFSLSSGAYKAIVETQMFLKRNVNPVFLGGFIVIDYPIKESKYGYLPPIATSVSLSASIMRYDELMSSIDIGLMMSHSSQGKWNGLPEPNSESLMLSPSIGYLFNTRFGAVALNLQKPYMIFGAFVQNEGDIDQRSDVWQISFALRFLSKRE</sequence>
<gene>
    <name evidence="1" type="ORF">METZ01_LOCUS126160</name>
</gene>
<accession>A0A381Y882</accession>
<evidence type="ECO:0008006" key="2">
    <source>
        <dbReference type="Google" id="ProtNLM"/>
    </source>
</evidence>
<proteinExistence type="predicted"/>
<name>A0A381Y882_9ZZZZ</name>